<gene>
    <name evidence="2" type="ORF">ACJIZ3_022655</name>
</gene>
<keyword evidence="3" id="KW-1185">Reference proteome</keyword>
<dbReference type="EMBL" id="JBJXBP010000003">
    <property type="protein sequence ID" value="KAL3838064.1"/>
    <property type="molecule type" value="Genomic_DNA"/>
</dbReference>
<dbReference type="Pfam" id="PF13589">
    <property type="entry name" value="HATPase_c_3"/>
    <property type="match status" value="1"/>
</dbReference>
<evidence type="ECO:0000313" key="3">
    <source>
        <dbReference type="Proteomes" id="UP001634393"/>
    </source>
</evidence>
<evidence type="ECO:0000256" key="1">
    <source>
        <dbReference type="SAM" id="MobiDB-lite"/>
    </source>
</evidence>
<dbReference type="Proteomes" id="UP001634393">
    <property type="component" value="Unassembled WGS sequence"/>
</dbReference>
<name>A0ABD3TLW2_9LAMI</name>
<protein>
    <submittedName>
        <fullName evidence="2">Uncharacterized protein</fullName>
    </submittedName>
</protein>
<organism evidence="2 3">
    <name type="scientific">Penstemon smallii</name>
    <dbReference type="NCBI Taxonomy" id="265156"/>
    <lineage>
        <taxon>Eukaryota</taxon>
        <taxon>Viridiplantae</taxon>
        <taxon>Streptophyta</taxon>
        <taxon>Embryophyta</taxon>
        <taxon>Tracheophyta</taxon>
        <taxon>Spermatophyta</taxon>
        <taxon>Magnoliopsida</taxon>
        <taxon>eudicotyledons</taxon>
        <taxon>Gunneridae</taxon>
        <taxon>Pentapetalae</taxon>
        <taxon>asterids</taxon>
        <taxon>lamiids</taxon>
        <taxon>Lamiales</taxon>
        <taxon>Plantaginaceae</taxon>
        <taxon>Cheloneae</taxon>
        <taxon>Penstemon</taxon>
    </lineage>
</organism>
<reference evidence="2 3" key="1">
    <citation type="submission" date="2024-12" db="EMBL/GenBank/DDBJ databases">
        <title>The unique morphological basis and parallel evolutionary history of personate flowers in Penstemon.</title>
        <authorList>
            <person name="Depatie T.H."/>
            <person name="Wessinger C.A."/>
        </authorList>
    </citation>
    <scope>NUCLEOTIDE SEQUENCE [LARGE SCALE GENOMIC DNA]</scope>
    <source>
        <strain evidence="2">WTNN_2</strain>
        <tissue evidence="2">Leaf</tissue>
    </source>
</reference>
<dbReference type="PANTHER" id="PTHR33566:SF1">
    <property type="entry name" value="EN_SPM-LIKE TRANSPOSON-RELATED"/>
    <property type="match status" value="1"/>
</dbReference>
<feature type="region of interest" description="Disordered" evidence="1">
    <location>
        <begin position="1"/>
        <end position="32"/>
    </location>
</feature>
<evidence type="ECO:0000313" key="2">
    <source>
        <dbReference type="EMBL" id="KAL3838064.1"/>
    </source>
</evidence>
<dbReference type="SUPFAM" id="SSF55874">
    <property type="entry name" value="ATPase domain of HSP90 chaperone/DNA topoisomerase II/histidine kinase"/>
    <property type="match status" value="1"/>
</dbReference>
<feature type="compositionally biased region" description="Basic and acidic residues" evidence="1">
    <location>
        <begin position="1458"/>
        <end position="1469"/>
    </location>
</feature>
<sequence>MSSKTPPSWLKKRPNEDPSVERPRKSPYGVVKFKNDSPNDEKVYKFCILLPNGTTLELKMSELRNEIPIEVFIEKVRKEYDVGLKERSSTEVKRRINWNYPDIHFTDANASKIRLNVNFRNFDPNKCHILCLHDGSADPETYEDMWDLTPDTDLLKELPDDYTFETALADLIDNSLQALWSNRPGERKLISVELHKNRISIFDTGPGMDGTDGKIVRWGKMGASMHRSVRDKAIGGKPPYLMPYFGMFGYGGSVATMHLGRRALVSSKTKNCNKVFTLHLEKDALINSSCTEKRWRTKGGMRDPLLVEKEKSPHGSYTNVEISDLKMRNLDTKLLQCRLKDIYFPYIQCDDMSGKTRMPIRFEVNGTDLAEIEGGEVATMNLHSCNGPEFILQLHFSFNQDTSALGSQGQKVILEANARVKCFYFPVIEGEESIDRIIKKLKEDGFGIRESFESFSHVSIRRLGRLLPDARWVWLPFMEPKQRKGEKAQILKRCCFRVKCFIDTDSGFNPTPSKTDLAPHHPYTSALKNFGNTMLGSEKEVQIEIHRDGKKLNLTQLEKQYHDWILEMHDRYDDESDTGLDEPIVAFNPSKDKKLGRFSDVVRMHKKIKRKGTVWKAGQFIKIIKGACTGFHKNNVYAIIEFIIFEGLQGDACGEARLICRRLGMPKERGCRISDGNLDISDSVSVPLSVIDTGKLVAIDDVEWKNQLEKYDQKLPSSIDLLSGIDCQQLDIEGDLLADVLEAGDAPPKNIVAVIRPKSFNSASNSKKLDQRFMVRENFEMTLHVTLKAGSKNAGESYHLYSVRVKPSSHKGFYGLYIFHLRSKFGLKKAGFYTFSFSMKDLKDVSFEQVVQVKASADIGNWKVLSHKQSARDGVRVGSPFPPLSVSCYDQYGNNVPFADVPRLSIKLSSNGVILGQVHNMTVDVTIDKSTMIIKEILVKSSKLDKIRPNYEATLNISTPDESYSVDFPCQVIPGTPRNFTVHPQMLSRQLLPDQIIQELLIEVFDSFGNHVKEDENIVLDVDGFSFQDGNAGVRKVNAKGCVDLSNILKVSKGYGKDVSLSVISGKKNILKLDFQTEMRELRTVTKVFEHCEAGSQLENIVFEVTNSEGAVDKTINHDEKQGQLHTLMMKSDSFDVDDSVRYSFSNGRCVIRAIPLPQREGIFFFTATHSRYSELNLDIEVHVKEFWRGNHDNVADLEDIRDRDLSTQASISSGNLEISPHSPYFNLSEREHGSCTPQSSKGNIEPFNYSPSLKVPKQENRNALDDNISEMILPTLVADSQNLGDSAACSPVSLQEITDNIFNTHLRIGERESNLELLEFRRSEIKQHISDFQATIEGSSRYVLSESGKELVTQQIEKRRESAAAIICKSLRELPFEERPNDVLGVVALLGSVETTELSRMLALYLGDEQMAAIVCKNYAAAETLESHTLHKFATRFGRSISGGYHALCPDDIRQFTRESSSDPEKPLPLKKPTLPDGSSTPQGFLGYAVNMISIEPSLLHWRTNSGHGLRETLFYRLFGELQVYKNRNFMKMAHSCIKLDGAVSLDGGIIRGNGLVSFGHWEPNICFPIRDKKALSPVCLETLFKMEIKKSELIEVNSQIEEENRLNEIDKGSIQILSQKYISLQNGNSQERSSQNTS</sequence>
<dbReference type="PANTHER" id="PTHR33566">
    <property type="entry name" value="EN/SPM-LIKE TRANSPOSON-RELATED"/>
    <property type="match status" value="1"/>
</dbReference>
<accession>A0ABD3TLW2</accession>
<feature type="region of interest" description="Disordered" evidence="1">
    <location>
        <begin position="1458"/>
        <end position="1481"/>
    </location>
</feature>
<dbReference type="InterPro" id="IPR036890">
    <property type="entry name" value="HATPase_C_sf"/>
</dbReference>
<proteinExistence type="predicted"/>
<comment type="caution">
    <text evidence="2">The sequence shown here is derived from an EMBL/GenBank/DDBJ whole genome shotgun (WGS) entry which is preliminary data.</text>
</comment>
<dbReference type="Gene3D" id="3.30.565.10">
    <property type="entry name" value="Histidine kinase-like ATPase, C-terminal domain"/>
    <property type="match status" value="1"/>
</dbReference>
<feature type="compositionally biased region" description="Basic and acidic residues" evidence="1">
    <location>
        <begin position="13"/>
        <end position="24"/>
    </location>
</feature>